<organism evidence="2 3">
    <name type="scientific">Streptomyces kronopolitis</name>
    <dbReference type="NCBI Taxonomy" id="1612435"/>
    <lineage>
        <taxon>Bacteria</taxon>
        <taxon>Bacillati</taxon>
        <taxon>Actinomycetota</taxon>
        <taxon>Actinomycetes</taxon>
        <taxon>Kitasatosporales</taxon>
        <taxon>Streptomycetaceae</taxon>
        <taxon>Streptomyces</taxon>
    </lineage>
</organism>
<feature type="compositionally biased region" description="Pro residues" evidence="1">
    <location>
        <begin position="54"/>
        <end position="63"/>
    </location>
</feature>
<keyword evidence="3" id="KW-1185">Reference proteome</keyword>
<proteinExistence type="predicted"/>
<comment type="caution">
    <text evidence="2">The sequence shown here is derived from an EMBL/GenBank/DDBJ whole genome shotgun (WGS) entry which is preliminary data.</text>
</comment>
<accession>A0ABQ2JTN8</accession>
<name>A0ABQ2JTN8_9ACTN</name>
<evidence type="ECO:0000313" key="3">
    <source>
        <dbReference type="Proteomes" id="UP000600080"/>
    </source>
</evidence>
<gene>
    <name evidence="2" type="ORF">GCM10012285_43670</name>
</gene>
<sequence>MPFGCDLGYSKCCDAGYSRPAGKQFTRQYGDEFRDRRHSFPPRAAAPRTGTWPNPAPPPPRPP</sequence>
<protein>
    <submittedName>
        <fullName evidence="2">Uncharacterized protein</fullName>
    </submittedName>
</protein>
<evidence type="ECO:0000313" key="2">
    <source>
        <dbReference type="EMBL" id="GGN52485.1"/>
    </source>
</evidence>
<reference evidence="3" key="1">
    <citation type="journal article" date="2019" name="Int. J. Syst. Evol. Microbiol.">
        <title>The Global Catalogue of Microorganisms (GCM) 10K type strain sequencing project: providing services to taxonomists for standard genome sequencing and annotation.</title>
        <authorList>
            <consortium name="The Broad Institute Genomics Platform"/>
            <consortium name="The Broad Institute Genome Sequencing Center for Infectious Disease"/>
            <person name="Wu L."/>
            <person name="Ma J."/>
        </authorList>
    </citation>
    <scope>NUCLEOTIDE SEQUENCE [LARGE SCALE GENOMIC DNA]</scope>
    <source>
        <strain evidence="3">CGMCC 4.7323</strain>
    </source>
</reference>
<dbReference type="Proteomes" id="UP000600080">
    <property type="component" value="Unassembled WGS sequence"/>
</dbReference>
<feature type="region of interest" description="Disordered" evidence="1">
    <location>
        <begin position="32"/>
        <end position="63"/>
    </location>
</feature>
<dbReference type="EMBL" id="BMND01000020">
    <property type="protein sequence ID" value="GGN52485.1"/>
    <property type="molecule type" value="Genomic_DNA"/>
</dbReference>
<evidence type="ECO:0000256" key="1">
    <source>
        <dbReference type="SAM" id="MobiDB-lite"/>
    </source>
</evidence>